<evidence type="ECO:0000313" key="2">
    <source>
        <dbReference type="Proteomes" id="UP001431776"/>
    </source>
</evidence>
<comment type="caution">
    <text evidence="1">The sequence shown here is derived from an EMBL/GenBank/DDBJ whole genome shotgun (WGS) entry which is preliminary data.</text>
</comment>
<evidence type="ECO:0000313" key="1">
    <source>
        <dbReference type="EMBL" id="MDI6447567.1"/>
    </source>
</evidence>
<proteinExistence type="predicted"/>
<keyword evidence="2" id="KW-1185">Reference proteome</keyword>
<protein>
    <submittedName>
        <fullName evidence="1">Uncharacterized protein</fullName>
    </submittedName>
</protein>
<name>A0AAW6TST8_9BACT</name>
<dbReference type="RefSeq" id="WP_349242978.1">
    <property type="nucleotide sequence ID" value="NZ_JASCXX010000001.1"/>
</dbReference>
<organism evidence="1 2">
    <name type="scientific">Anaerobaca lacustris</name>
    <dbReference type="NCBI Taxonomy" id="3044600"/>
    <lineage>
        <taxon>Bacteria</taxon>
        <taxon>Pseudomonadati</taxon>
        <taxon>Planctomycetota</taxon>
        <taxon>Phycisphaerae</taxon>
        <taxon>Sedimentisphaerales</taxon>
        <taxon>Anaerobacaceae</taxon>
        <taxon>Anaerobaca</taxon>
    </lineage>
</organism>
<dbReference type="EMBL" id="JASCXX010000001">
    <property type="protein sequence ID" value="MDI6447567.1"/>
    <property type="molecule type" value="Genomic_DNA"/>
</dbReference>
<dbReference type="AlphaFoldDB" id="A0AAW6TST8"/>
<sequence length="50" mass="6328">MTMRLLWFLRHLWHGWLALWQWNWDGTAAPDFHKWESKVEIRQRLSSRHL</sequence>
<accession>A0AAW6TST8</accession>
<reference evidence="1" key="1">
    <citation type="submission" date="2023-05" db="EMBL/GenBank/DDBJ databases">
        <title>Anaerotaeda fermentans gen. nov., sp. nov., a novel anaerobic planctomycete of the new family within the order Sedimentisphaerales isolated from Taman Peninsula, Russia.</title>
        <authorList>
            <person name="Khomyakova M.A."/>
            <person name="Merkel A.Y."/>
            <person name="Slobodkin A.I."/>
        </authorList>
    </citation>
    <scope>NUCLEOTIDE SEQUENCE</scope>
    <source>
        <strain evidence="1">M17dextr</strain>
    </source>
</reference>
<gene>
    <name evidence="1" type="ORF">QJ522_00810</name>
</gene>
<dbReference type="Proteomes" id="UP001431776">
    <property type="component" value="Unassembled WGS sequence"/>
</dbReference>